<reference evidence="1 2" key="1">
    <citation type="submission" date="2018-05" db="EMBL/GenBank/DDBJ databases">
        <title>Kangiella spongicola genome sequence.</title>
        <authorList>
            <person name="Maclea K.S."/>
            <person name="Goen A.E."/>
            <person name="Kelley C."/>
            <person name="Underriner A."/>
            <person name="Silverwood T."/>
            <person name="Trachtenberg A.M."/>
        </authorList>
    </citation>
    <scope>NUCLEOTIDE SEQUENCE [LARGE SCALE GENOMIC DNA]</scope>
    <source>
        <strain evidence="1 2">ATCC BAA-2076</strain>
    </source>
</reference>
<dbReference type="EMBL" id="QICH01000003">
    <property type="protein sequence ID" value="PXF62778.1"/>
    <property type="molecule type" value="Genomic_DNA"/>
</dbReference>
<name>A0A318D4K3_9GAMM</name>
<proteinExistence type="predicted"/>
<dbReference type="RefSeq" id="WP_110201685.1">
    <property type="nucleotide sequence ID" value="NZ_QICH01000003.1"/>
</dbReference>
<evidence type="ECO:0000313" key="1">
    <source>
        <dbReference type="EMBL" id="PXF62778.1"/>
    </source>
</evidence>
<keyword evidence="2" id="KW-1185">Reference proteome</keyword>
<accession>A0A318D4K3</accession>
<organism evidence="1 2">
    <name type="scientific">Kangiella spongicola</name>
    <dbReference type="NCBI Taxonomy" id="796379"/>
    <lineage>
        <taxon>Bacteria</taxon>
        <taxon>Pseudomonadati</taxon>
        <taxon>Pseudomonadota</taxon>
        <taxon>Gammaproteobacteria</taxon>
        <taxon>Kangiellales</taxon>
        <taxon>Kangiellaceae</taxon>
        <taxon>Kangiella</taxon>
    </lineage>
</organism>
<protein>
    <submittedName>
        <fullName evidence="1">Uncharacterized protein</fullName>
    </submittedName>
</protein>
<sequence length="59" mass="6653">MTFSGSELEHLIGEAWVGVTKKVENYRVSYVVRYQTNEIKQGVGSRNSLWAGVTVSIDY</sequence>
<gene>
    <name evidence="1" type="ORF">DL796_10665</name>
</gene>
<evidence type="ECO:0000313" key="2">
    <source>
        <dbReference type="Proteomes" id="UP000247689"/>
    </source>
</evidence>
<comment type="caution">
    <text evidence="1">The sequence shown here is derived from an EMBL/GenBank/DDBJ whole genome shotgun (WGS) entry which is preliminary data.</text>
</comment>
<dbReference type="AlphaFoldDB" id="A0A318D4K3"/>
<dbReference type="Proteomes" id="UP000247689">
    <property type="component" value="Unassembled WGS sequence"/>
</dbReference>
<dbReference type="OrthoDB" id="9776275at2"/>